<dbReference type="Gene3D" id="3.60.110.10">
    <property type="entry name" value="Carbon-nitrogen hydrolase"/>
    <property type="match status" value="1"/>
</dbReference>
<name>A0A6P2CG31_9NOCA</name>
<organism evidence="3 4">
    <name type="scientific">Rhodococcus rhodnii</name>
    <dbReference type="NCBI Taxonomy" id="38312"/>
    <lineage>
        <taxon>Bacteria</taxon>
        <taxon>Bacillati</taxon>
        <taxon>Actinomycetota</taxon>
        <taxon>Actinomycetes</taxon>
        <taxon>Mycobacteriales</taxon>
        <taxon>Nocardiaceae</taxon>
        <taxon>Rhodococcus</taxon>
    </lineage>
</organism>
<evidence type="ECO:0000313" key="4">
    <source>
        <dbReference type="Proteomes" id="UP000471120"/>
    </source>
</evidence>
<dbReference type="PROSITE" id="PS50263">
    <property type="entry name" value="CN_HYDROLASE"/>
    <property type="match status" value="1"/>
</dbReference>
<dbReference type="GO" id="GO:0016787">
    <property type="term" value="F:hydrolase activity"/>
    <property type="evidence" value="ECO:0007669"/>
    <property type="project" value="UniProtKB-KW"/>
</dbReference>
<dbReference type="Proteomes" id="UP000471120">
    <property type="component" value="Unassembled WGS sequence"/>
</dbReference>
<dbReference type="PANTHER" id="PTHR23088:SF27">
    <property type="entry name" value="DEAMINATED GLUTATHIONE AMIDASE"/>
    <property type="match status" value="1"/>
</dbReference>
<feature type="domain" description="CN hydrolase" evidence="2">
    <location>
        <begin position="2"/>
        <end position="242"/>
    </location>
</feature>
<accession>A0A6P2CG31</accession>
<dbReference type="CDD" id="cd07581">
    <property type="entry name" value="nitrilase_3"/>
    <property type="match status" value="1"/>
</dbReference>
<sequence>MVEIAVAQFAPGVDKDENLRSVRALVADAAARGAHVVVTPEYTSFTAPRTDERIVAAGEPLDGPFVTGLAGIAAEHDVTLVTGVAESIEGEERVHNTLVAISPGGEIVARYRKLHLYDAFGRTESTVIAPGPVTPPETFAVDGLTFGMQTCYDLRFPEVTRLLVDAGADVVCLPAQWVPGPLKEDHWTTLVRARAIENTVYVAAADQGPRTGAGHSMIVDPYGIVVTALGEQTGTAVATVTRSRLDSVRTENPALELRRFAVTVRPGE</sequence>
<evidence type="ECO:0000313" key="3">
    <source>
        <dbReference type="EMBL" id="TXG91724.1"/>
    </source>
</evidence>
<keyword evidence="3" id="KW-0378">Hydrolase</keyword>
<comment type="caution">
    <text evidence="3">The sequence shown here is derived from an EMBL/GenBank/DDBJ whole genome shotgun (WGS) entry which is preliminary data.</text>
</comment>
<dbReference type="PANTHER" id="PTHR23088">
    <property type="entry name" value="NITRILASE-RELATED"/>
    <property type="match status" value="1"/>
</dbReference>
<comment type="similarity">
    <text evidence="1">Belongs to the carbon-nitrogen hydrolase superfamily. NIT1/NIT2 family.</text>
</comment>
<reference evidence="3 4" key="1">
    <citation type="submission" date="2018-07" db="EMBL/GenBank/DDBJ databases">
        <title>Genome sequence of Rhodococcus rhodnii ATCC 35071 from Rhodnius prolixus.</title>
        <authorList>
            <person name="Patel V."/>
            <person name="Vogel K.J."/>
        </authorList>
    </citation>
    <scope>NUCLEOTIDE SEQUENCE [LARGE SCALE GENOMIC DNA]</scope>
    <source>
        <strain evidence="3 4">ATCC 35071</strain>
    </source>
</reference>
<evidence type="ECO:0000259" key="2">
    <source>
        <dbReference type="PROSITE" id="PS50263"/>
    </source>
</evidence>
<dbReference type="InterPro" id="IPR001110">
    <property type="entry name" value="UPF0012_CS"/>
</dbReference>
<protein>
    <submittedName>
        <fullName evidence="3">Carbon-nitrogen hydrolase family protein</fullName>
    </submittedName>
</protein>
<evidence type="ECO:0000256" key="1">
    <source>
        <dbReference type="ARBA" id="ARBA00010613"/>
    </source>
</evidence>
<dbReference type="InterPro" id="IPR003010">
    <property type="entry name" value="C-N_Hydrolase"/>
</dbReference>
<dbReference type="EMBL" id="QRCM01000001">
    <property type="protein sequence ID" value="TXG91724.1"/>
    <property type="molecule type" value="Genomic_DNA"/>
</dbReference>
<dbReference type="InterPro" id="IPR036526">
    <property type="entry name" value="C-N_Hydrolase_sf"/>
</dbReference>
<dbReference type="AlphaFoldDB" id="A0A6P2CG31"/>
<dbReference type="PROSITE" id="PS01227">
    <property type="entry name" value="UPF0012"/>
    <property type="match status" value="1"/>
</dbReference>
<dbReference type="Pfam" id="PF00795">
    <property type="entry name" value="CN_hydrolase"/>
    <property type="match status" value="1"/>
</dbReference>
<dbReference type="SUPFAM" id="SSF56317">
    <property type="entry name" value="Carbon-nitrogen hydrolase"/>
    <property type="match status" value="1"/>
</dbReference>
<dbReference type="RefSeq" id="WP_010837367.1">
    <property type="nucleotide sequence ID" value="NZ_QRCM01000001.1"/>
</dbReference>
<gene>
    <name evidence="3" type="ORF">DW322_17925</name>
</gene>
<proteinExistence type="inferred from homology"/>